<gene>
    <name evidence="1" type="primary">ubiJ</name>
    <name evidence="3" type="ORF">EYC82_13440</name>
</gene>
<feature type="domain" description="SCP2" evidence="2">
    <location>
        <begin position="19"/>
        <end position="115"/>
    </location>
</feature>
<dbReference type="InterPro" id="IPR038989">
    <property type="entry name" value="UbiJ"/>
</dbReference>
<dbReference type="InterPro" id="IPR003033">
    <property type="entry name" value="SCP2_sterol-bd_dom"/>
</dbReference>
<keyword evidence="1" id="KW-0831">Ubiquinone biosynthesis</keyword>
<dbReference type="Gene3D" id="3.30.1050.10">
    <property type="entry name" value="SCP2 sterol-binding domain"/>
    <property type="match status" value="1"/>
</dbReference>
<dbReference type="HAMAP" id="MF_02215">
    <property type="entry name" value="UbiJ"/>
    <property type="match status" value="1"/>
</dbReference>
<evidence type="ECO:0000259" key="2">
    <source>
        <dbReference type="Pfam" id="PF02036"/>
    </source>
</evidence>
<evidence type="ECO:0000256" key="1">
    <source>
        <dbReference type="HAMAP-Rule" id="MF_02215"/>
    </source>
</evidence>
<dbReference type="Pfam" id="PF02036">
    <property type="entry name" value="SCP2"/>
    <property type="match status" value="1"/>
</dbReference>
<dbReference type="PANTHER" id="PTHR38693:SF1">
    <property type="entry name" value="UBIQUINONE BIOSYNTHESIS ACCESSORY FACTOR UBIJ"/>
    <property type="match status" value="1"/>
</dbReference>
<reference evidence="3" key="1">
    <citation type="submission" date="2019-02" db="EMBL/GenBank/DDBJ databases">
        <authorList>
            <person name="Li S.-H."/>
        </authorList>
    </citation>
    <scope>NUCLEOTIDE SEQUENCE</scope>
    <source>
        <strain evidence="3">IMCC11814</strain>
    </source>
</reference>
<comment type="subcellular location">
    <subcellularLocation>
        <location evidence="1">Cytoplasm</location>
    </subcellularLocation>
</comment>
<dbReference type="EMBL" id="SHNO01000001">
    <property type="protein sequence ID" value="MCX2978365.1"/>
    <property type="molecule type" value="Genomic_DNA"/>
</dbReference>
<evidence type="ECO:0000313" key="4">
    <source>
        <dbReference type="Proteomes" id="UP001143304"/>
    </source>
</evidence>
<dbReference type="RefSeq" id="WP_279250061.1">
    <property type="nucleotide sequence ID" value="NZ_SHNO01000001.1"/>
</dbReference>
<organism evidence="3 4">
    <name type="scientific">Candidatus Marimicrobium litorale</name>
    <dbReference type="NCBI Taxonomy" id="2518991"/>
    <lineage>
        <taxon>Bacteria</taxon>
        <taxon>Pseudomonadati</taxon>
        <taxon>Pseudomonadota</taxon>
        <taxon>Gammaproteobacteria</taxon>
        <taxon>Cellvibrionales</taxon>
        <taxon>Halieaceae</taxon>
        <taxon>Marimicrobium</taxon>
    </lineage>
</organism>
<keyword evidence="4" id="KW-1185">Reference proteome</keyword>
<comment type="caution">
    <text evidence="3">The sequence shown here is derived from an EMBL/GenBank/DDBJ whole genome shotgun (WGS) entry which is preliminary data.</text>
</comment>
<accession>A0ABT3T952</accession>
<dbReference type="PANTHER" id="PTHR38693">
    <property type="entry name" value="UBIQUINONE BIOSYNTHESIS PROTEIN UBIJ"/>
    <property type="match status" value="1"/>
</dbReference>
<keyword evidence="1" id="KW-0963">Cytoplasm</keyword>
<dbReference type="SUPFAM" id="SSF55718">
    <property type="entry name" value="SCP-like"/>
    <property type="match status" value="1"/>
</dbReference>
<protein>
    <recommendedName>
        <fullName evidence="1">Ubiquinone biosynthesis accessory factor UbiJ</fullName>
    </recommendedName>
</protein>
<sequence>MPDPTLHTAALAALEAAANRALALSEQGTAVLEPLAGSVFAFHCTTPELDFYLHLETGGVRLTGVYEGAVTARITGSASDFSELAASDDAAATLINGNLTLEGNSAPLIEFQHLLSDLDIDWEAPLVSSLGDVAGHQIAEILRSVFSWGRQASSGLARQVEEFIHEEARLSPPKLEVEDFYRDIADLVMRVDRLQSRAERISRKLKKS</sequence>
<name>A0ABT3T952_9GAMM</name>
<comment type="pathway">
    <text evidence="1">Cofactor biosynthesis; ubiquinone biosynthesis.</text>
</comment>
<dbReference type="InterPro" id="IPR036527">
    <property type="entry name" value="SCP2_sterol-bd_dom_sf"/>
</dbReference>
<comment type="similarity">
    <text evidence="1">Belongs to the UbiJ family.</text>
</comment>
<dbReference type="Proteomes" id="UP001143304">
    <property type="component" value="Unassembled WGS sequence"/>
</dbReference>
<proteinExistence type="inferred from homology"/>
<evidence type="ECO:0000313" key="3">
    <source>
        <dbReference type="EMBL" id="MCX2978365.1"/>
    </source>
</evidence>
<comment type="function">
    <text evidence="1">Required for ubiquinone (coenzyme Q) biosynthesis. Binds hydrophobic ubiquinone biosynthetic intermediates via its SCP2 domain and is essential for the stability of the Ubi complex. May constitute a docking platform where Ubi enzymes assemble and access their SCP2-bound polyprenyl substrates.</text>
</comment>